<sequence>MPSLFRIGSYLVFFWSNENFEPIHVHIGKGKPSSNATKVWLTASGGCIVANNSSRIPQNELNEILEIIAAQHFMICDEWKNHFKVNEIKFYC</sequence>
<dbReference type="Proteomes" id="UP000184010">
    <property type="component" value="Unassembled WGS sequence"/>
</dbReference>
<reference evidence="2" key="1">
    <citation type="submission" date="2016-12" db="EMBL/GenBank/DDBJ databases">
        <authorList>
            <person name="Varghese N."/>
            <person name="Submissions S."/>
        </authorList>
    </citation>
    <scope>NUCLEOTIDE SEQUENCE [LARGE SCALE GENOMIC DNA]</scope>
    <source>
        <strain evidence="2">DSM 11544</strain>
    </source>
</reference>
<evidence type="ECO:0008006" key="3">
    <source>
        <dbReference type="Google" id="ProtNLM"/>
    </source>
</evidence>
<name>A0A1M7UTB7_9FIRM</name>
<keyword evidence="2" id="KW-1185">Reference proteome</keyword>
<protein>
    <recommendedName>
        <fullName evidence="3">DUF4160 domain-containing protein</fullName>
    </recommendedName>
</protein>
<gene>
    <name evidence="1" type="ORF">SAMN02745215_04603</name>
</gene>
<accession>A0A1M7UTB7</accession>
<dbReference type="Pfam" id="PF13711">
    <property type="entry name" value="DUF4160"/>
    <property type="match status" value="1"/>
</dbReference>
<organism evidence="1 2">
    <name type="scientific">Desulfitobacterium chlororespirans DSM 11544</name>
    <dbReference type="NCBI Taxonomy" id="1121395"/>
    <lineage>
        <taxon>Bacteria</taxon>
        <taxon>Bacillati</taxon>
        <taxon>Bacillota</taxon>
        <taxon>Clostridia</taxon>
        <taxon>Eubacteriales</taxon>
        <taxon>Desulfitobacteriaceae</taxon>
        <taxon>Desulfitobacterium</taxon>
    </lineage>
</organism>
<dbReference type="RefSeq" id="WP_072774751.1">
    <property type="nucleotide sequence ID" value="NZ_FRDN01000016.1"/>
</dbReference>
<dbReference type="STRING" id="1121395.SAMN02745215_04603"/>
<proteinExistence type="predicted"/>
<evidence type="ECO:0000313" key="1">
    <source>
        <dbReference type="EMBL" id="SHN86185.1"/>
    </source>
</evidence>
<dbReference type="InterPro" id="IPR025427">
    <property type="entry name" value="DUF4160"/>
</dbReference>
<dbReference type="AlphaFoldDB" id="A0A1M7UTB7"/>
<evidence type="ECO:0000313" key="2">
    <source>
        <dbReference type="Proteomes" id="UP000184010"/>
    </source>
</evidence>
<dbReference type="EMBL" id="FRDN01000016">
    <property type="protein sequence ID" value="SHN86185.1"/>
    <property type="molecule type" value="Genomic_DNA"/>
</dbReference>